<comment type="caution">
    <text evidence="9">The sequence shown here is derived from an EMBL/GenBank/DDBJ whole genome shotgun (WGS) entry which is preliminary data.</text>
</comment>
<dbReference type="EMBL" id="JAAXPJ010000002">
    <property type="protein sequence ID" value="NKZ10813.1"/>
    <property type="molecule type" value="Genomic_DNA"/>
</dbReference>
<name>A0A7X6MMF3_9MYCO</name>
<evidence type="ECO:0000256" key="6">
    <source>
        <dbReference type="ARBA" id="ARBA00023136"/>
    </source>
</evidence>
<dbReference type="GO" id="GO:0005886">
    <property type="term" value="C:plasma membrane"/>
    <property type="evidence" value="ECO:0007669"/>
    <property type="project" value="UniProtKB-SubCell"/>
</dbReference>
<dbReference type="AlphaFoldDB" id="A0A7X6MMF3"/>
<evidence type="ECO:0000256" key="3">
    <source>
        <dbReference type="ARBA" id="ARBA00022475"/>
    </source>
</evidence>
<dbReference type="InterPro" id="IPR050366">
    <property type="entry name" value="BP-dependent_transpt_permease"/>
</dbReference>
<protein>
    <submittedName>
        <fullName evidence="9">ABC transporter permease</fullName>
    </submittedName>
</protein>
<feature type="transmembrane region" description="Helical" evidence="7">
    <location>
        <begin position="29"/>
        <end position="49"/>
    </location>
</feature>
<feature type="transmembrane region" description="Helical" evidence="7">
    <location>
        <begin position="252"/>
        <end position="275"/>
    </location>
</feature>
<feature type="domain" description="ABC transmembrane type-1" evidence="8">
    <location>
        <begin position="86"/>
        <end position="275"/>
    </location>
</feature>
<evidence type="ECO:0000256" key="5">
    <source>
        <dbReference type="ARBA" id="ARBA00022989"/>
    </source>
</evidence>
<feature type="transmembrane region" description="Helical" evidence="7">
    <location>
        <begin position="91"/>
        <end position="114"/>
    </location>
</feature>
<reference evidence="9 10" key="1">
    <citation type="submission" date="2020-04" db="EMBL/GenBank/DDBJ databases">
        <title>MicrobeNet Type strains.</title>
        <authorList>
            <person name="Nicholson A.C."/>
        </authorList>
    </citation>
    <scope>NUCLEOTIDE SEQUENCE [LARGE SCALE GENOMIC DNA]</scope>
    <source>
        <strain evidence="9 10">ATCC 700731</strain>
    </source>
</reference>
<sequence length="284" mass="30725">MTPEKTVSVAWDGTEASPRWRELLRRPTFVISAGILVFWISAAIGWRWIVDPFSNSGTKFGQPSVDHPFGTDFYGRDVLARVLAGAEPAMLVGPAGAVLAAVAATLLGLTSGYFRGPFDALMMRVFDVFLVLPPIIMLIVVVSAVGASPPAMIVIVAIVYTPTIARIIRAAVLTQRDKPYVAAARLQGEGRRRIMVTEILPNILPTVVVQAVLNLGYAIFVISSLSFLGLAAQPPSPDWGLAISDNRLYLQTAWWTLAFPAASLASVVISVMLFADNLKEVYDR</sequence>
<keyword evidence="4 7" id="KW-0812">Transmembrane</keyword>
<dbReference type="CDD" id="cd06261">
    <property type="entry name" value="TM_PBP2"/>
    <property type="match status" value="1"/>
</dbReference>
<dbReference type="Proteomes" id="UP000518188">
    <property type="component" value="Unassembled WGS sequence"/>
</dbReference>
<feature type="transmembrane region" description="Helical" evidence="7">
    <location>
        <begin position="151"/>
        <end position="168"/>
    </location>
</feature>
<dbReference type="SUPFAM" id="SSF161098">
    <property type="entry name" value="MetI-like"/>
    <property type="match status" value="1"/>
</dbReference>
<organism evidence="9 10">
    <name type="scientific">Mycolicibacterium septicum DSM 44393</name>
    <dbReference type="NCBI Taxonomy" id="1341646"/>
    <lineage>
        <taxon>Bacteria</taxon>
        <taxon>Bacillati</taxon>
        <taxon>Actinomycetota</taxon>
        <taxon>Actinomycetes</taxon>
        <taxon>Mycobacteriales</taxon>
        <taxon>Mycobacteriaceae</taxon>
        <taxon>Mycolicibacterium</taxon>
    </lineage>
</organism>
<evidence type="ECO:0000256" key="2">
    <source>
        <dbReference type="ARBA" id="ARBA00022448"/>
    </source>
</evidence>
<accession>A0A7X6MMF3</accession>
<evidence type="ECO:0000259" key="8">
    <source>
        <dbReference type="PROSITE" id="PS50928"/>
    </source>
</evidence>
<proteinExistence type="inferred from homology"/>
<dbReference type="Pfam" id="PF00528">
    <property type="entry name" value="BPD_transp_1"/>
    <property type="match status" value="1"/>
</dbReference>
<evidence type="ECO:0000256" key="1">
    <source>
        <dbReference type="ARBA" id="ARBA00004651"/>
    </source>
</evidence>
<dbReference type="GO" id="GO:0055085">
    <property type="term" value="P:transmembrane transport"/>
    <property type="evidence" value="ECO:0007669"/>
    <property type="project" value="InterPro"/>
</dbReference>
<keyword evidence="3" id="KW-1003">Cell membrane</keyword>
<comment type="similarity">
    <text evidence="7">Belongs to the binding-protein-dependent transport system permease family.</text>
</comment>
<dbReference type="PROSITE" id="PS50928">
    <property type="entry name" value="ABC_TM1"/>
    <property type="match status" value="1"/>
</dbReference>
<evidence type="ECO:0000313" key="9">
    <source>
        <dbReference type="EMBL" id="NKZ10813.1"/>
    </source>
</evidence>
<dbReference type="PANTHER" id="PTHR43386">
    <property type="entry name" value="OLIGOPEPTIDE TRANSPORT SYSTEM PERMEASE PROTEIN APPC"/>
    <property type="match status" value="1"/>
</dbReference>
<feature type="transmembrane region" description="Helical" evidence="7">
    <location>
        <begin position="126"/>
        <end position="145"/>
    </location>
</feature>
<dbReference type="InterPro" id="IPR035906">
    <property type="entry name" value="MetI-like_sf"/>
</dbReference>
<dbReference type="InterPro" id="IPR000515">
    <property type="entry name" value="MetI-like"/>
</dbReference>
<keyword evidence="5 7" id="KW-1133">Transmembrane helix</keyword>
<comment type="subcellular location">
    <subcellularLocation>
        <location evidence="1 7">Cell membrane</location>
        <topology evidence="1 7">Multi-pass membrane protein</topology>
    </subcellularLocation>
</comment>
<feature type="transmembrane region" description="Helical" evidence="7">
    <location>
        <begin position="199"/>
        <end position="232"/>
    </location>
</feature>
<evidence type="ECO:0000256" key="4">
    <source>
        <dbReference type="ARBA" id="ARBA00022692"/>
    </source>
</evidence>
<keyword evidence="2 7" id="KW-0813">Transport</keyword>
<dbReference type="PANTHER" id="PTHR43386:SF1">
    <property type="entry name" value="D,D-DIPEPTIDE TRANSPORT SYSTEM PERMEASE PROTEIN DDPC-RELATED"/>
    <property type="match status" value="1"/>
</dbReference>
<gene>
    <name evidence="9" type="ORF">HGA11_07460</name>
</gene>
<evidence type="ECO:0000313" key="10">
    <source>
        <dbReference type="Proteomes" id="UP000518188"/>
    </source>
</evidence>
<dbReference type="Gene3D" id="1.10.3720.10">
    <property type="entry name" value="MetI-like"/>
    <property type="match status" value="1"/>
</dbReference>
<dbReference type="RefSeq" id="WP_162563079.1">
    <property type="nucleotide sequence ID" value="NZ_HG322951.1"/>
</dbReference>
<evidence type="ECO:0000256" key="7">
    <source>
        <dbReference type="RuleBase" id="RU363032"/>
    </source>
</evidence>
<keyword evidence="6 7" id="KW-0472">Membrane</keyword>